<sequence length="294" mass="33050">MPPRRSMCIAICSATRKSRLMTIWCKVKASRYTAALLAGMIPSLAFAQATEVPPTPSPSRIIRVDPANVRVIDHLRLSTEELLDENFKFFDSSVMAVVDPHRLPSEIGRSQLYLEFVNTSKDTIMVDPNVTMAFFDGSTAIGLRHEWTMPSTIYPGERVPMIFTGERFNKITEIKADWQPAKPSALPGPRPKLKVTIEKTDAGIGGGTLNFTYRYQYKYVTVFGRVLNESQSDVDEIRVWVSLYDAKDHLTGARYEELRVPTLKPGESVPFQFDVKQHGANFARVAVIYDAEAQ</sequence>
<feature type="chain" id="PRO_5012108005" description="Intracellular proteinase inhibitor BsuPI domain-containing protein" evidence="1">
    <location>
        <begin position="48"/>
        <end position="294"/>
    </location>
</feature>
<feature type="signal peptide" evidence="1">
    <location>
        <begin position="1"/>
        <end position="47"/>
    </location>
</feature>
<accession>A0A261U3C5</accession>
<comment type="caution">
    <text evidence="2">The sequence shown here is derived from an EMBL/GenBank/DDBJ whole genome shotgun (WGS) entry which is preliminary data.</text>
</comment>
<keyword evidence="3" id="KW-1185">Reference proteome</keyword>
<reference evidence="2 3" key="1">
    <citation type="submission" date="2017-05" db="EMBL/GenBank/DDBJ databases">
        <title>Complete and WGS of Bordetella genogroups.</title>
        <authorList>
            <person name="Spilker T."/>
            <person name="LiPuma J."/>
        </authorList>
    </citation>
    <scope>NUCLEOTIDE SEQUENCE [LARGE SCALE GENOMIC DNA]</scope>
    <source>
        <strain evidence="2 3">AU9919</strain>
    </source>
</reference>
<evidence type="ECO:0000256" key="1">
    <source>
        <dbReference type="SAM" id="SignalP"/>
    </source>
</evidence>
<name>A0A261U3C5_9BORD</name>
<keyword evidence="1" id="KW-0732">Signal</keyword>
<gene>
    <name evidence="2" type="ORF">CAL20_11060</name>
</gene>
<organism evidence="2 3">
    <name type="scientific">Bordetella genomosp. 4</name>
    <dbReference type="NCBI Taxonomy" id="463044"/>
    <lineage>
        <taxon>Bacteria</taxon>
        <taxon>Pseudomonadati</taxon>
        <taxon>Pseudomonadota</taxon>
        <taxon>Betaproteobacteria</taxon>
        <taxon>Burkholderiales</taxon>
        <taxon>Alcaligenaceae</taxon>
        <taxon>Bordetella</taxon>
    </lineage>
</organism>
<dbReference type="Proteomes" id="UP000216885">
    <property type="component" value="Unassembled WGS sequence"/>
</dbReference>
<dbReference type="EMBL" id="NEVQ01000013">
    <property type="protein sequence ID" value="OZI55987.1"/>
    <property type="molecule type" value="Genomic_DNA"/>
</dbReference>
<proteinExistence type="predicted"/>
<evidence type="ECO:0000313" key="3">
    <source>
        <dbReference type="Proteomes" id="UP000216885"/>
    </source>
</evidence>
<dbReference type="InterPro" id="IPR047676">
    <property type="entry name" value="FxLYD_dom"/>
</dbReference>
<dbReference type="NCBIfam" id="NF038353">
    <property type="entry name" value="FxLYD_dom"/>
    <property type="match status" value="1"/>
</dbReference>
<evidence type="ECO:0000313" key="2">
    <source>
        <dbReference type="EMBL" id="OZI55987.1"/>
    </source>
</evidence>
<protein>
    <recommendedName>
        <fullName evidence="4">Intracellular proteinase inhibitor BsuPI domain-containing protein</fullName>
    </recommendedName>
</protein>
<evidence type="ECO:0008006" key="4">
    <source>
        <dbReference type="Google" id="ProtNLM"/>
    </source>
</evidence>
<dbReference type="AlphaFoldDB" id="A0A261U3C5"/>